<dbReference type="EMBL" id="OZ034818">
    <property type="protein sequence ID" value="CAL1386256.1"/>
    <property type="molecule type" value="Genomic_DNA"/>
</dbReference>
<keyword evidence="4 8" id="KW-0479">Metal-binding</keyword>
<keyword evidence="5 9" id="KW-0560">Oxidoreductase</keyword>
<evidence type="ECO:0000256" key="10">
    <source>
        <dbReference type="SAM" id="Phobius"/>
    </source>
</evidence>
<accession>A0AAV2EJW9</accession>
<comment type="similarity">
    <text evidence="2 9">Belongs to the cytochrome P450 family.</text>
</comment>
<keyword evidence="7 9" id="KW-0503">Monooxygenase</keyword>
<sequence length="519" mass="58328">MEWLPELSLPFLVAVTVILLATSWFISKKPSKTRTASNRLPPGPWKLPIIGNLHQLIVGSQPAHRRLQELSRQYGPVMQLQLGELHHVVVSSAEAARDVLKTHDTALASRPYVLAADVIFNGRKAIAFTPNGPYWRQMRKICMMELLSDKRVLSYRSVREDELSGNMVRRIHKMTSTTTHPRVNLGEILFWASNRVIARSAFGTIQENTTESFMAMVNSISDVLGGMTVSDLYPSVKFLPTLTGFRSKLNRLHREADVLLDAKINEHLARRAVAGKDQAAPVYIVDVLLDLQANCTDLESPLTNDNIKAVVTELILGGSANPSNTTEWTMSELMRNPRVMQKAQEEVRQAFHGKGRVEEEGLDKLKYMNAVINESLRLHPDGPLLAPREGQQDVVVGGYLVPAGTKVMVNAWAIGRDSRYWDDPETFYPERFTMNCSKDYKGRDFQFIPFGSGRRMCAGISFGLATVKLGLANLLYHFDWKLPTGMKPEDLDMSERFGLAVRRNCQLCLIPFPYKTESS</sequence>
<dbReference type="GO" id="GO:0004497">
    <property type="term" value="F:monooxygenase activity"/>
    <property type="evidence" value="ECO:0007669"/>
    <property type="project" value="UniProtKB-KW"/>
</dbReference>
<dbReference type="InterPro" id="IPR001128">
    <property type="entry name" value="Cyt_P450"/>
</dbReference>
<dbReference type="InterPro" id="IPR017972">
    <property type="entry name" value="Cyt_P450_CS"/>
</dbReference>
<evidence type="ECO:0000313" key="12">
    <source>
        <dbReference type="Proteomes" id="UP001497516"/>
    </source>
</evidence>
<dbReference type="PRINTS" id="PR00463">
    <property type="entry name" value="EP450I"/>
</dbReference>
<dbReference type="PANTHER" id="PTHR47955">
    <property type="entry name" value="CYTOCHROME P450 FAMILY 71 PROTEIN"/>
    <property type="match status" value="1"/>
</dbReference>
<keyword evidence="10" id="KW-0812">Transmembrane</keyword>
<organism evidence="11 12">
    <name type="scientific">Linum trigynum</name>
    <dbReference type="NCBI Taxonomy" id="586398"/>
    <lineage>
        <taxon>Eukaryota</taxon>
        <taxon>Viridiplantae</taxon>
        <taxon>Streptophyta</taxon>
        <taxon>Embryophyta</taxon>
        <taxon>Tracheophyta</taxon>
        <taxon>Spermatophyta</taxon>
        <taxon>Magnoliopsida</taxon>
        <taxon>eudicotyledons</taxon>
        <taxon>Gunneridae</taxon>
        <taxon>Pentapetalae</taxon>
        <taxon>rosids</taxon>
        <taxon>fabids</taxon>
        <taxon>Malpighiales</taxon>
        <taxon>Linaceae</taxon>
        <taxon>Linum</taxon>
    </lineage>
</organism>
<keyword evidence="10" id="KW-0472">Membrane</keyword>
<evidence type="ECO:0000256" key="7">
    <source>
        <dbReference type="ARBA" id="ARBA00023033"/>
    </source>
</evidence>
<comment type="cofactor">
    <cofactor evidence="1 8">
        <name>heme</name>
        <dbReference type="ChEBI" id="CHEBI:30413"/>
    </cofactor>
</comment>
<dbReference type="PRINTS" id="PR00385">
    <property type="entry name" value="P450"/>
</dbReference>
<feature type="binding site" description="axial binding residue" evidence="8">
    <location>
        <position position="457"/>
    </location>
    <ligand>
        <name>heme</name>
        <dbReference type="ChEBI" id="CHEBI:30413"/>
    </ligand>
    <ligandPart>
        <name>Fe</name>
        <dbReference type="ChEBI" id="CHEBI:18248"/>
    </ligandPart>
</feature>
<dbReference type="PROSITE" id="PS00086">
    <property type="entry name" value="CYTOCHROME_P450"/>
    <property type="match status" value="1"/>
</dbReference>
<keyword evidence="10" id="KW-1133">Transmembrane helix</keyword>
<dbReference type="PANTHER" id="PTHR47955:SF8">
    <property type="entry name" value="CYTOCHROME P450 71D11-LIKE"/>
    <property type="match status" value="1"/>
</dbReference>
<protein>
    <recommendedName>
        <fullName evidence="13">Cytochrome P450</fullName>
    </recommendedName>
</protein>
<dbReference type="GO" id="GO:0005506">
    <property type="term" value="F:iron ion binding"/>
    <property type="evidence" value="ECO:0007669"/>
    <property type="project" value="InterPro"/>
</dbReference>
<evidence type="ECO:0000256" key="4">
    <source>
        <dbReference type="ARBA" id="ARBA00022723"/>
    </source>
</evidence>
<keyword evidence="6 8" id="KW-0408">Iron</keyword>
<name>A0AAV2EJW9_9ROSI</name>
<reference evidence="11 12" key="1">
    <citation type="submission" date="2024-04" db="EMBL/GenBank/DDBJ databases">
        <authorList>
            <person name="Fracassetti M."/>
        </authorList>
    </citation>
    <scope>NUCLEOTIDE SEQUENCE [LARGE SCALE GENOMIC DNA]</scope>
</reference>
<feature type="transmembrane region" description="Helical" evidence="10">
    <location>
        <begin position="7"/>
        <end position="26"/>
    </location>
</feature>
<evidence type="ECO:0000256" key="3">
    <source>
        <dbReference type="ARBA" id="ARBA00022617"/>
    </source>
</evidence>
<evidence type="ECO:0000256" key="5">
    <source>
        <dbReference type="ARBA" id="ARBA00023002"/>
    </source>
</evidence>
<dbReference type="InterPro" id="IPR002401">
    <property type="entry name" value="Cyt_P450_E_grp-I"/>
</dbReference>
<evidence type="ECO:0000256" key="2">
    <source>
        <dbReference type="ARBA" id="ARBA00010617"/>
    </source>
</evidence>
<evidence type="ECO:0000256" key="1">
    <source>
        <dbReference type="ARBA" id="ARBA00001971"/>
    </source>
</evidence>
<dbReference type="Proteomes" id="UP001497516">
    <property type="component" value="Chromosome 5"/>
</dbReference>
<gene>
    <name evidence="11" type="ORF">LTRI10_LOCUS27330</name>
</gene>
<dbReference type="CDD" id="cd11072">
    <property type="entry name" value="CYP71-like"/>
    <property type="match status" value="1"/>
</dbReference>
<dbReference type="FunFam" id="1.10.630.10:FF:000043">
    <property type="entry name" value="Cytochrome P450 99A2"/>
    <property type="match status" value="1"/>
</dbReference>
<dbReference type="Gene3D" id="1.10.630.10">
    <property type="entry name" value="Cytochrome P450"/>
    <property type="match status" value="1"/>
</dbReference>
<evidence type="ECO:0000256" key="6">
    <source>
        <dbReference type="ARBA" id="ARBA00023004"/>
    </source>
</evidence>
<evidence type="ECO:0008006" key="13">
    <source>
        <dbReference type="Google" id="ProtNLM"/>
    </source>
</evidence>
<evidence type="ECO:0000256" key="8">
    <source>
        <dbReference type="PIRSR" id="PIRSR602401-1"/>
    </source>
</evidence>
<dbReference type="Pfam" id="PF00067">
    <property type="entry name" value="p450"/>
    <property type="match status" value="1"/>
</dbReference>
<dbReference type="SUPFAM" id="SSF48264">
    <property type="entry name" value="Cytochrome P450"/>
    <property type="match status" value="1"/>
</dbReference>
<keyword evidence="12" id="KW-1185">Reference proteome</keyword>
<proteinExistence type="inferred from homology"/>
<dbReference type="GO" id="GO:0016705">
    <property type="term" value="F:oxidoreductase activity, acting on paired donors, with incorporation or reduction of molecular oxygen"/>
    <property type="evidence" value="ECO:0007669"/>
    <property type="project" value="InterPro"/>
</dbReference>
<evidence type="ECO:0000313" key="11">
    <source>
        <dbReference type="EMBL" id="CAL1386256.1"/>
    </source>
</evidence>
<dbReference type="AlphaFoldDB" id="A0AAV2EJW9"/>
<dbReference type="GO" id="GO:0020037">
    <property type="term" value="F:heme binding"/>
    <property type="evidence" value="ECO:0007669"/>
    <property type="project" value="InterPro"/>
</dbReference>
<keyword evidence="3 8" id="KW-0349">Heme</keyword>
<dbReference type="InterPro" id="IPR036396">
    <property type="entry name" value="Cyt_P450_sf"/>
</dbReference>
<evidence type="ECO:0000256" key="9">
    <source>
        <dbReference type="RuleBase" id="RU000461"/>
    </source>
</evidence>